<keyword evidence="2" id="KW-0808">Transferase</keyword>
<dbReference type="SUPFAM" id="SSF48019">
    <property type="entry name" value="post-AAA+ oligomerization domain-like"/>
    <property type="match status" value="1"/>
</dbReference>
<dbReference type="GO" id="GO:0009360">
    <property type="term" value="C:DNA polymerase III complex"/>
    <property type="evidence" value="ECO:0007669"/>
    <property type="project" value="TreeGrafter"/>
</dbReference>
<evidence type="ECO:0000256" key="6">
    <source>
        <dbReference type="ARBA" id="ARBA00034754"/>
    </source>
</evidence>
<evidence type="ECO:0000256" key="1">
    <source>
        <dbReference type="ARBA" id="ARBA00012417"/>
    </source>
</evidence>
<gene>
    <name evidence="8" type="ORF">B273_1088</name>
</gene>
<evidence type="ECO:0000313" key="8">
    <source>
        <dbReference type="EMBL" id="EKO36841.1"/>
    </source>
</evidence>
<dbReference type="InterPro" id="IPR008921">
    <property type="entry name" value="DNA_pol3_clamp-load_cplx_C"/>
</dbReference>
<dbReference type="STRING" id="1208365.B273_1088"/>
<protein>
    <recommendedName>
        <fullName evidence="1">DNA-directed DNA polymerase</fullName>
        <ecNumber evidence="1">2.7.7.7</ecNumber>
    </recommendedName>
</protein>
<reference evidence="8 9" key="1">
    <citation type="submission" date="2012-09" db="EMBL/GenBank/DDBJ databases">
        <authorList>
            <person name="Dupont C.L."/>
            <person name="Rusch D.B."/>
            <person name="Lombardo M.-J."/>
            <person name="Novotny M."/>
            <person name="Yee-Greenbaum J."/>
            <person name="Laskin R."/>
        </authorList>
    </citation>
    <scope>NUCLEOTIDE SEQUENCE [LARGE SCALE GENOMIC DNA]</scope>
    <source>
        <strain evidence="8">SAR86E</strain>
    </source>
</reference>
<dbReference type="AlphaFoldDB" id="K6GIH9"/>
<keyword evidence="4" id="KW-0235">DNA replication</keyword>
<dbReference type="Gene3D" id="1.20.272.10">
    <property type="match status" value="1"/>
</dbReference>
<keyword evidence="9" id="KW-1185">Reference proteome</keyword>
<organism evidence="8 9">
    <name type="scientific">SAR86 cluster bacterium SAR86E</name>
    <dbReference type="NCBI Taxonomy" id="1208365"/>
    <lineage>
        <taxon>Bacteria</taxon>
        <taxon>Pseudomonadati</taxon>
        <taxon>Pseudomonadota</taxon>
        <taxon>Gammaproteobacteria</taxon>
        <taxon>SAR86 cluster</taxon>
    </lineage>
</organism>
<evidence type="ECO:0000256" key="5">
    <source>
        <dbReference type="ARBA" id="ARBA00022932"/>
    </source>
</evidence>
<dbReference type="GO" id="GO:0003887">
    <property type="term" value="F:DNA-directed DNA polymerase activity"/>
    <property type="evidence" value="ECO:0007669"/>
    <property type="project" value="UniProtKB-KW"/>
</dbReference>
<sequence>MKLNFINFSDPKDYQYFLLIGNEIVLKQEAISSIYLNLKDKGFKEKITLTQDELEKIQEILTKNIGGSLFQENLILHVKHSSGRFPEKIKFILEDKNIFQSANIAIIIESSIEKTPTSGSWIKNFDDAGMIINCNKLKSVEEKIWLKRKLSFLPDHLLPVFGGSIYQNNEANLLGQKNEVALLELLFLNQEHFNELKTDHIVFGSGISAFELEDLLINRNFNKALNAVKYMEEHDPQSSAPIIWIIAKVINSCIASIQSTNKKNALVNSGVWSSKISAYLELIKHSKVQEFMDLNNEILKIDLINKGLLKAETWEQIERAILKLQDVTALQN</sequence>
<dbReference type="Gene3D" id="3.40.50.300">
    <property type="entry name" value="P-loop containing nucleotide triphosphate hydrolases"/>
    <property type="match status" value="1"/>
</dbReference>
<evidence type="ECO:0000256" key="3">
    <source>
        <dbReference type="ARBA" id="ARBA00022695"/>
    </source>
</evidence>
<evidence type="ECO:0000313" key="9">
    <source>
        <dbReference type="Proteomes" id="UP000010310"/>
    </source>
</evidence>
<comment type="catalytic activity">
    <reaction evidence="7">
        <text>DNA(n) + a 2'-deoxyribonucleoside 5'-triphosphate = DNA(n+1) + diphosphate</text>
        <dbReference type="Rhea" id="RHEA:22508"/>
        <dbReference type="Rhea" id="RHEA-COMP:17339"/>
        <dbReference type="Rhea" id="RHEA-COMP:17340"/>
        <dbReference type="ChEBI" id="CHEBI:33019"/>
        <dbReference type="ChEBI" id="CHEBI:61560"/>
        <dbReference type="ChEBI" id="CHEBI:173112"/>
        <dbReference type="EC" id="2.7.7.7"/>
    </reaction>
</comment>
<dbReference type="Proteomes" id="UP000010310">
    <property type="component" value="Unassembled WGS sequence"/>
</dbReference>
<dbReference type="EMBL" id="AMWX01000002">
    <property type="protein sequence ID" value="EKO36841.1"/>
    <property type="molecule type" value="Genomic_DNA"/>
</dbReference>
<comment type="similarity">
    <text evidence="6">Belongs to the DNA polymerase HolA subunit family.</text>
</comment>
<comment type="caution">
    <text evidence="8">The sequence shown here is derived from an EMBL/GenBank/DDBJ whole genome shotgun (WGS) entry which is preliminary data.</text>
</comment>
<name>K6GIH9_9GAMM</name>
<evidence type="ECO:0000256" key="4">
    <source>
        <dbReference type="ARBA" id="ARBA00022705"/>
    </source>
</evidence>
<dbReference type="SUPFAM" id="SSF52540">
    <property type="entry name" value="P-loop containing nucleoside triphosphate hydrolases"/>
    <property type="match status" value="1"/>
</dbReference>
<dbReference type="GO" id="GO:0006261">
    <property type="term" value="P:DNA-templated DNA replication"/>
    <property type="evidence" value="ECO:0007669"/>
    <property type="project" value="TreeGrafter"/>
</dbReference>
<accession>K6GIH9</accession>
<dbReference type="EC" id="2.7.7.7" evidence="1"/>
<dbReference type="GO" id="GO:0003677">
    <property type="term" value="F:DNA binding"/>
    <property type="evidence" value="ECO:0007669"/>
    <property type="project" value="InterPro"/>
</dbReference>
<dbReference type="InterPro" id="IPR027417">
    <property type="entry name" value="P-loop_NTPase"/>
</dbReference>
<keyword evidence="5" id="KW-0239">DNA-directed DNA polymerase</keyword>
<dbReference type="InterPro" id="IPR005790">
    <property type="entry name" value="DNA_polIII_delta"/>
</dbReference>
<proteinExistence type="inferred from homology"/>
<dbReference type="PANTHER" id="PTHR34388:SF1">
    <property type="entry name" value="DNA POLYMERASE III SUBUNIT DELTA"/>
    <property type="match status" value="1"/>
</dbReference>
<evidence type="ECO:0000256" key="7">
    <source>
        <dbReference type="ARBA" id="ARBA00049244"/>
    </source>
</evidence>
<dbReference type="PANTHER" id="PTHR34388">
    <property type="entry name" value="DNA POLYMERASE III SUBUNIT DELTA"/>
    <property type="match status" value="1"/>
</dbReference>
<evidence type="ECO:0000256" key="2">
    <source>
        <dbReference type="ARBA" id="ARBA00022679"/>
    </source>
</evidence>
<keyword evidence="3" id="KW-0548">Nucleotidyltransferase</keyword>